<dbReference type="GO" id="GO:0007165">
    <property type="term" value="P:signal transduction"/>
    <property type="evidence" value="ECO:0007669"/>
    <property type="project" value="InterPro"/>
</dbReference>
<dbReference type="Proteomes" id="UP000006804">
    <property type="component" value="Chromosome"/>
</dbReference>
<sequence>MELKVVSFLLGEEKFALDIMVIDSIVEVGKIVKIPESREYVEGVMNLRGNVIPVINLKKKFKMKDVERKPSAKIIVVNLDDRRVGLLVDQVHEVLTLTDQQIEQPPADISGTKSNLVLGIAKLGEELLIILNAKEILSTQEQIELVNLTSKA</sequence>
<dbReference type="Gene3D" id="2.30.30.40">
    <property type="entry name" value="SH3 Domains"/>
    <property type="match status" value="1"/>
</dbReference>
<reference evidence="2 3" key="1">
    <citation type="submission" date="2010-11" db="EMBL/GenBank/DDBJ databases">
        <title>The complete genome of Thermotoga thermarum DSM 5069.</title>
        <authorList>
            <consortium name="US DOE Joint Genome Institute (JGI-PGF)"/>
            <person name="Lucas S."/>
            <person name="Copeland A."/>
            <person name="Lapidus A."/>
            <person name="Bruce D."/>
            <person name="Goodwin L."/>
            <person name="Pitluck S."/>
            <person name="Kyrpides N."/>
            <person name="Mavromatis K."/>
            <person name="Ivanova N."/>
            <person name="Zeytun A."/>
            <person name="Brettin T."/>
            <person name="Detter J.C."/>
            <person name="Tapia R."/>
            <person name="Han C."/>
            <person name="Land M."/>
            <person name="Hauser L."/>
            <person name="Markowitz V."/>
            <person name="Cheng J.-F."/>
            <person name="Hugenholtz P."/>
            <person name="Woyke T."/>
            <person name="Wu D."/>
            <person name="Spring S."/>
            <person name="Schroeder M."/>
            <person name="Brambilla E."/>
            <person name="Klenk H.-P."/>
            <person name="Eisen J.A."/>
        </authorList>
    </citation>
    <scope>NUCLEOTIDE SEQUENCE [LARGE SCALE GENOMIC DNA]</scope>
    <source>
        <strain evidence="2 3">DSM 5069</strain>
    </source>
</reference>
<dbReference type="PATRIC" id="fig|688269.3.peg.303"/>
<dbReference type="InterPro" id="IPR002545">
    <property type="entry name" value="CheW-lke_dom"/>
</dbReference>
<dbReference type="GO" id="GO:0006935">
    <property type="term" value="P:chemotaxis"/>
    <property type="evidence" value="ECO:0007669"/>
    <property type="project" value="InterPro"/>
</dbReference>
<protein>
    <submittedName>
        <fullName evidence="2">CheW protein</fullName>
    </submittedName>
</protein>
<dbReference type="EMBL" id="CP002351">
    <property type="protein sequence ID" value="AEH50393.1"/>
    <property type="molecule type" value="Genomic_DNA"/>
</dbReference>
<dbReference type="STRING" id="688269.Theth_0294"/>
<dbReference type="eggNOG" id="COG0835">
    <property type="taxonomic scope" value="Bacteria"/>
</dbReference>
<accession>F7YV93</accession>
<evidence type="ECO:0000313" key="2">
    <source>
        <dbReference type="EMBL" id="AEH50393.1"/>
    </source>
</evidence>
<proteinExistence type="predicted"/>
<gene>
    <name evidence="2" type="ORF">Theth_0294</name>
</gene>
<dbReference type="HOGENOM" id="CLU_048995_3_1_0"/>
<dbReference type="SUPFAM" id="SSF50341">
    <property type="entry name" value="CheW-like"/>
    <property type="match status" value="1"/>
</dbReference>
<dbReference type="Pfam" id="PF01584">
    <property type="entry name" value="CheW"/>
    <property type="match status" value="1"/>
</dbReference>
<evidence type="ECO:0000313" key="3">
    <source>
        <dbReference type="Proteomes" id="UP000006804"/>
    </source>
</evidence>
<dbReference type="AlphaFoldDB" id="F7YV93"/>
<name>F7YV93_9THEM</name>
<dbReference type="KEGG" id="tta:Theth_0294"/>
<dbReference type="GO" id="GO:0005829">
    <property type="term" value="C:cytosol"/>
    <property type="evidence" value="ECO:0007669"/>
    <property type="project" value="TreeGrafter"/>
</dbReference>
<dbReference type="PANTHER" id="PTHR22617">
    <property type="entry name" value="CHEMOTAXIS SENSOR HISTIDINE KINASE-RELATED"/>
    <property type="match status" value="1"/>
</dbReference>
<feature type="domain" description="CheW-like" evidence="1">
    <location>
        <begin position="2"/>
        <end position="142"/>
    </location>
</feature>
<evidence type="ECO:0000259" key="1">
    <source>
        <dbReference type="PROSITE" id="PS50851"/>
    </source>
</evidence>
<dbReference type="Gene3D" id="2.40.50.180">
    <property type="entry name" value="CheA-289, Domain 4"/>
    <property type="match status" value="1"/>
</dbReference>
<dbReference type="SMART" id="SM00260">
    <property type="entry name" value="CheW"/>
    <property type="match status" value="1"/>
</dbReference>
<dbReference type="InterPro" id="IPR036061">
    <property type="entry name" value="CheW-like_dom_sf"/>
</dbReference>
<dbReference type="PANTHER" id="PTHR22617:SF23">
    <property type="entry name" value="CHEMOTAXIS PROTEIN CHEW"/>
    <property type="match status" value="1"/>
</dbReference>
<keyword evidence="3" id="KW-1185">Reference proteome</keyword>
<dbReference type="OrthoDB" id="9794382at2"/>
<organism evidence="2 3">
    <name type="scientific">Pseudothermotoga thermarum DSM 5069</name>
    <dbReference type="NCBI Taxonomy" id="688269"/>
    <lineage>
        <taxon>Bacteria</taxon>
        <taxon>Thermotogati</taxon>
        <taxon>Thermotogota</taxon>
        <taxon>Thermotogae</taxon>
        <taxon>Thermotogales</taxon>
        <taxon>Thermotogaceae</taxon>
        <taxon>Pseudothermotoga</taxon>
    </lineage>
</organism>
<dbReference type="PROSITE" id="PS50851">
    <property type="entry name" value="CHEW"/>
    <property type="match status" value="1"/>
</dbReference>
<dbReference type="RefSeq" id="WP_013931616.1">
    <property type="nucleotide sequence ID" value="NC_015707.1"/>
</dbReference>
<dbReference type="InterPro" id="IPR039315">
    <property type="entry name" value="CheW"/>
</dbReference>